<feature type="compositionally biased region" description="Pro residues" evidence="1">
    <location>
        <begin position="205"/>
        <end position="218"/>
    </location>
</feature>
<dbReference type="Proteomes" id="UP000008237">
    <property type="component" value="Unassembled WGS sequence"/>
</dbReference>
<name>E2BV97_HARSA</name>
<feature type="compositionally biased region" description="Basic and acidic residues" evidence="1">
    <location>
        <begin position="320"/>
        <end position="350"/>
    </location>
</feature>
<dbReference type="EMBL" id="GL450824">
    <property type="protein sequence ID" value="EFN80389.1"/>
    <property type="molecule type" value="Genomic_DNA"/>
</dbReference>
<dbReference type="InParanoid" id="E2BV97"/>
<accession>E2BV97</accession>
<evidence type="ECO:0000256" key="1">
    <source>
        <dbReference type="SAM" id="MobiDB-lite"/>
    </source>
</evidence>
<proteinExistence type="predicted"/>
<evidence type="ECO:0000313" key="2">
    <source>
        <dbReference type="EMBL" id="EFN80389.1"/>
    </source>
</evidence>
<sequence>MPPHLQFASSLLYITVEGHGPVLPKTVVGPQGDKVCVANGLQPFWRRGIGSGVVSEGFSMSFLKHQIGKNGNKYRFVALREHKVLVCSIKRALHPIRLSNLMKMKKLRFDIQFLHLVNFNQEFHNTDKCFFRNPISSMKLLKKERVSKDFVEILTSSNAARPAVLPLRRHLLNPGMPSALVLAECGMETRRREDEGRGGAARTVQPPPPPPPPPPPSLLPASYPNLSAEFIELEVSVENLELRHYAGSYPLMFEITTYLFCAYKRSNGTKSHLVDDLPIHHFIFKVVKKSGLGLLPETKCPVILTFGFGNPRKTSPAVESSERRVNHPTHRHDEREEKEKEEKEETVVSV</sequence>
<feature type="region of interest" description="Disordered" evidence="1">
    <location>
        <begin position="313"/>
        <end position="350"/>
    </location>
</feature>
<protein>
    <submittedName>
        <fullName evidence="2">Uncharacterized protein</fullName>
    </submittedName>
</protein>
<feature type="region of interest" description="Disordered" evidence="1">
    <location>
        <begin position="191"/>
        <end position="219"/>
    </location>
</feature>
<dbReference type="AlphaFoldDB" id="E2BV97"/>
<keyword evidence="3" id="KW-1185">Reference proteome</keyword>
<evidence type="ECO:0000313" key="3">
    <source>
        <dbReference type="Proteomes" id="UP000008237"/>
    </source>
</evidence>
<organism evidence="3">
    <name type="scientific">Harpegnathos saltator</name>
    <name type="common">Jerdon's jumping ant</name>
    <dbReference type="NCBI Taxonomy" id="610380"/>
    <lineage>
        <taxon>Eukaryota</taxon>
        <taxon>Metazoa</taxon>
        <taxon>Ecdysozoa</taxon>
        <taxon>Arthropoda</taxon>
        <taxon>Hexapoda</taxon>
        <taxon>Insecta</taxon>
        <taxon>Pterygota</taxon>
        <taxon>Neoptera</taxon>
        <taxon>Endopterygota</taxon>
        <taxon>Hymenoptera</taxon>
        <taxon>Apocrita</taxon>
        <taxon>Aculeata</taxon>
        <taxon>Formicoidea</taxon>
        <taxon>Formicidae</taxon>
        <taxon>Ponerinae</taxon>
        <taxon>Ponerini</taxon>
        <taxon>Harpegnathos</taxon>
    </lineage>
</organism>
<gene>
    <name evidence="2" type="ORF">EAI_14738</name>
</gene>
<reference evidence="2 3" key="1">
    <citation type="journal article" date="2010" name="Science">
        <title>Genomic comparison of the ants Camponotus floridanus and Harpegnathos saltator.</title>
        <authorList>
            <person name="Bonasio R."/>
            <person name="Zhang G."/>
            <person name="Ye C."/>
            <person name="Mutti N.S."/>
            <person name="Fang X."/>
            <person name="Qin N."/>
            <person name="Donahue G."/>
            <person name="Yang P."/>
            <person name="Li Q."/>
            <person name="Li C."/>
            <person name="Zhang P."/>
            <person name="Huang Z."/>
            <person name="Berger S.L."/>
            <person name="Reinberg D."/>
            <person name="Wang J."/>
            <person name="Liebig J."/>
        </authorList>
    </citation>
    <scope>NUCLEOTIDE SEQUENCE [LARGE SCALE GENOMIC DNA]</scope>
    <source>
        <strain evidence="2 3">R22 G/1</strain>
    </source>
</reference>